<dbReference type="InterPro" id="IPR004358">
    <property type="entry name" value="Sig_transdc_His_kin-like_C"/>
</dbReference>
<dbReference type="EMBL" id="JTDW01000005">
    <property type="protein sequence ID" value="KJD35974.1"/>
    <property type="molecule type" value="Genomic_DNA"/>
</dbReference>
<dbReference type="SMART" id="SM00091">
    <property type="entry name" value="PAS"/>
    <property type="match status" value="1"/>
</dbReference>
<dbReference type="CDD" id="cd00130">
    <property type="entry name" value="PAS"/>
    <property type="match status" value="1"/>
</dbReference>
<dbReference type="InterPro" id="IPR000014">
    <property type="entry name" value="PAS"/>
</dbReference>
<evidence type="ECO:0000259" key="6">
    <source>
        <dbReference type="PROSITE" id="PS50109"/>
    </source>
</evidence>
<dbReference type="PROSITE" id="PS50112">
    <property type="entry name" value="PAS"/>
    <property type="match status" value="1"/>
</dbReference>
<keyword evidence="10" id="KW-1185">Reference proteome</keyword>
<feature type="domain" description="PAC" evidence="8">
    <location>
        <begin position="82"/>
        <end position="134"/>
    </location>
</feature>
<feature type="domain" description="PAS" evidence="7">
    <location>
        <begin position="8"/>
        <end position="78"/>
    </location>
</feature>
<dbReference type="PATRIC" id="fig|1435349.4.peg.2766"/>
<dbReference type="InterPro" id="IPR035965">
    <property type="entry name" value="PAS-like_dom_sf"/>
</dbReference>
<dbReference type="AlphaFoldDB" id="A0A0D7WA67"/>
<dbReference type="InterPro" id="IPR001610">
    <property type="entry name" value="PAC"/>
</dbReference>
<dbReference type="Pfam" id="PF08447">
    <property type="entry name" value="PAS_3"/>
    <property type="match status" value="1"/>
</dbReference>
<dbReference type="SUPFAM" id="SSF47384">
    <property type="entry name" value="Homodimeric domain of signal transducing histidine kinase"/>
    <property type="match status" value="1"/>
</dbReference>
<dbReference type="InterPro" id="IPR000700">
    <property type="entry name" value="PAS-assoc_C"/>
</dbReference>
<dbReference type="InterPro" id="IPR052162">
    <property type="entry name" value="Sensor_kinase/Photoreceptor"/>
</dbReference>
<dbReference type="EC" id="2.7.13.3" evidence="2"/>
<dbReference type="SMART" id="SM00086">
    <property type="entry name" value="PAC"/>
    <property type="match status" value="1"/>
</dbReference>
<dbReference type="InterPro" id="IPR003594">
    <property type="entry name" value="HATPase_dom"/>
</dbReference>
<accession>A0A0D7WA67</accession>
<dbReference type="Gene3D" id="3.30.565.10">
    <property type="entry name" value="Histidine kinase-like ATPase, C-terminal domain"/>
    <property type="match status" value="1"/>
</dbReference>
<dbReference type="SUPFAM" id="SSF55874">
    <property type="entry name" value="ATPase domain of HSP90 chaperone/DNA topoisomerase II/histidine kinase"/>
    <property type="match status" value="1"/>
</dbReference>
<evidence type="ECO:0000313" key="10">
    <source>
        <dbReference type="Proteomes" id="UP000032578"/>
    </source>
</evidence>
<keyword evidence="4" id="KW-0808">Transferase</keyword>
<feature type="domain" description="Histidine kinase" evidence="6">
    <location>
        <begin position="152"/>
        <end position="365"/>
    </location>
</feature>
<dbReference type="NCBIfam" id="TIGR00229">
    <property type="entry name" value="sensory_box"/>
    <property type="match status" value="1"/>
</dbReference>
<dbReference type="PRINTS" id="PR00344">
    <property type="entry name" value="BCTRLSENSOR"/>
</dbReference>
<gene>
    <name evidence="9" type="ORF">PW52_08875</name>
</gene>
<dbReference type="InterPro" id="IPR036097">
    <property type="entry name" value="HisK_dim/P_sf"/>
</dbReference>
<comment type="catalytic activity">
    <reaction evidence="1">
        <text>ATP + protein L-histidine = ADP + protein N-phospho-L-histidine.</text>
        <dbReference type="EC" id="2.7.13.3"/>
    </reaction>
</comment>
<dbReference type="InterPro" id="IPR036890">
    <property type="entry name" value="HATPase_C_sf"/>
</dbReference>
<evidence type="ECO:0000256" key="4">
    <source>
        <dbReference type="ARBA" id="ARBA00022679"/>
    </source>
</evidence>
<evidence type="ECO:0000256" key="3">
    <source>
        <dbReference type="ARBA" id="ARBA00022553"/>
    </source>
</evidence>
<reference evidence="9 10" key="1">
    <citation type="submission" date="2014-11" db="EMBL/GenBank/DDBJ databases">
        <title>Tamlana sedimentorum sp. nov., isolated from shallow sand sediments of the Sea of Japan.</title>
        <authorList>
            <person name="Romanenko L.A."/>
        </authorList>
    </citation>
    <scope>NUCLEOTIDE SEQUENCE [LARGE SCALE GENOMIC DNA]</scope>
    <source>
        <strain evidence="9 10">JCM 19808</strain>
    </source>
</reference>
<dbReference type="PANTHER" id="PTHR43304">
    <property type="entry name" value="PHYTOCHROME-LIKE PROTEIN CPH1"/>
    <property type="match status" value="1"/>
</dbReference>
<evidence type="ECO:0000259" key="7">
    <source>
        <dbReference type="PROSITE" id="PS50112"/>
    </source>
</evidence>
<evidence type="ECO:0000256" key="2">
    <source>
        <dbReference type="ARBA" id="ARBA00012438"/>
    </source>
</evidence>
<dbReference type="SMART" id="SM00387">
    <property type="entry name" value="HATPase_c"/>
    <property type="match status" value="1"/>
</dbReference>
<dbReference type="PANTHER" id="PTHR43304:SF1">
    <property type="entry name" value="PAC DOMAIN-CONTAINING PROTEIN"/>
    <property type="match status" value="1"/>
</dbReference>
<evidence type="ECO:0000259" key="8">
    <source>
        <dbReference type="PROSITE" id="PS50113"/>
    </source>
</evidence>
<organism evidence="9 10">
    <name type="scientific">Neotamlana sedimentorum</name>
    <dbReference type="NCBI Taxonomy" id="1435349"/>
    <lineage>
        <taxon>Bacteria</taxon>
        <taxon>Pseudomonadati</taxon>
        <taxon>Bacteroidota</taxon>
        <taxon>Flavobacteriia</taxon>
        <taxon>Flavobacteriales</taxon>
        <taxon>Flavobacteriaceae</taxon>
        <taxon>Neotamlana</taxon>
    </lineage>
</organism>
<evidence type="ECO:0000313" key="9">
    <source>
        <dbReference type="EMBL" id="KJD35974.1"/>
    </source>
</evidence>
<dbReference type="Proteomes" id="UP000032578">
    <property type="component" value="Unassembled WGS sequence"/>
</dbReference>
<dbReference type="STRING" id="1435349.PW52_08875"/>
<comment type="caution">
    <text evidence="9">The sequence shown here is derived from an EMBL/GenBank/DDBJ whole genome shotgun (WGS) entry which is preliminary data.</text>
</comment>
<dbReference type="PROSITE" id="PS50113">
    <property type="entry name" value="PAC"/>
    <property type="match status" value="1"/>
</dbReference>
<dbReference type="Gene3D" id="3.30.450.20">
    <property type="entry name" value="PAS domain"/>
    <property type="match status" value="1"/>
</dbReference>
<evidence type="ECO:0000256" key="5">
    <source>
        <dbReference type="ARBA" id="ARBA00022777"/>
    </source>
</evidence>
<dbReference type="Pfam" id="PF02518">
    <property type="entry name" value="HATPase_c"/>
    <property type="match status" value="1"/>
</dbReference>
<dbReference type="PROSITE" id="PS50109">
    <property type="entry name" value="HIS_KIN"/>
    <property type="match status" value="1"/>
</dbReference>
<dbReference type="SUPFAM" id="SSF55785">
    <property type="entry name" value="PYP-like sensor domain (PAS domain)"/>
    <property type="match status" value="1"/>
</dbReference>
<keyword evidence="3" id="KW-0597">Phosphoprotein</keyword>
<protein>
    <recommendedName>
        <fullName evidence="2">histidine kinase</fullName>
        <ecNumber evidence="2">2.7.13.3</ecNumber>
    </recommendedName>
</protein>
<dbReference type="InterPro" id="IPR013655">
    <property type="entry name" value="PAS_fold_3"/>
</dbReference>
<dbReference type="GO" id="GO:0000155">
    <property type="term" value="F:phosphorelay sensor kinase activity"/>
    <property type="evidence" value="ECO:0007669"/>
    <property type="project" value="InterPro"/>
</dbReference>
<sequence length="367" mass="41593">MTLELGRREQLLTKTFDLSAVGMVTLNLKGKFLDANKSFCNTFGYTKKELLELTFLDITHPDDKNKGRQAIMDMIDGKINYFQAEKRYFAKNGKTVWAYISSTVIRDNNGTPLHFITQINDISQIKTSTKKIVNLLDTTENQNKRLLNFAHIVSHNLRSHFSNLNMLLDLAKIEIPESTDNEIYPLIKQAVDHLGETVDNLNEVASINTKKDIQLEPISLTNTFNNITNSIAAQIIASKAELSINLNDNLKVMAIPAYLDSIILNFLTNAIKYKKPNEVPKIDINAEITDHLVILKIRDYGMGIDLKKHGEKLFGMYKTFHKHEDSRGIGLFITKNQIEAIGGKVDVESEVNIGTTFTIELKKYEEN</sequence>
<name>A0A0D7WA67_9FLAO</name>
<dbReference type="InterPro" id="IPR005467">
    <property type="entry name" value="His_kinase_dom"/>
</dbReference>
<keyword evidence="5" id="KW-0418">Kinase</keyword>
<proteinExistence type="predicted"/>
<evidence type="ECO:0000256" key="1">
    <source>
        <dbReference type="ARBA" id="ARBA00000085"/>
    </source>
</evidence>